<evidence type="ECO:0000313" key="1">
    <source>
        <dbReference type="EMBL" id="AQV92543.1"/>
    </source>
</evidence>
<dbReference type="AlphaFoldDB" id="A0A1U9UIQ6"/>
<sequence>MDIYQLRLVSTVEPGWLTVKHSGRVAVENNQVTLDGQRLQITSLQRSGRTEAVTLASGTLLEVWQHSNGVFVGARAEDVDGARAAKTAREEAVRVIRHESEERLRTQALTFNASLAIPVRWVPGIVADDSRNASEVPAHDVREHDVHILLKQTIRDGRLIRATGDLLCRRLRRTGAEPRCTLGLDEFARVSCATCLTVAKRWQNGKY</sequence>
<evidence type="ECO:0000313" key="2">
    <source>
        <dbReference type="Proteomes" id="UP000189627"/>
    </source>
</evidence>
<gene>
    <name evidence="1" type="ORF">BJN34_01370</name>
</gene>
<reference evidence="2" key="1">
    <citation type="submission" date="2017-02" db="EMBL/GenBank/DDBJ databases">
        <title>Complete genome sequence of Cupriavidus necator strain NH9, a 3-chlorobenzoate degrader.</title>
        <authorList>
            <person name="Moriuchi R."/>
            <person name="Dohra H."/>
            <person name="Ogawa N."/>
        </authorList>
    </citation>
    <scope>NUCLEOTIDE SEQUENCE [LARGE SCALE GENOMIC DNA]</scope>
    <source>
        <strain evidence="2">NH9</strain>
    </source>
</reference>
<organism evidence="1 2">
    <name type="scientific">Cupriavidus necator</name>
    <name type="common">Alcaligenes eutrophus</name>
    <name type="synonym">Ralstonia eutropha</name>
    <dbReference type="NCBI Taxonomy" id="106590"/>
    <lineage>
        <taxon>Bacteria</taxon>
        <taxon>Pseudomonadati</taxon>
        <taxon>Pseudomonadota</taxon>
        <taxon>Betaproteobacteria</taxon>
        <taxon>Burkholderiales</taxon>
        <taxon>Burkholderiaceae</taxon>
        <taxon>Cupriavidus</taxon>
    </lineage>
</organism>
<protein>
    <submittedName>
        <fullName evidence="1">Uncharacterized protein</fullName>
    </submittedName>
</protein>
<accession>A0A1U9UIQ6</accession>
<dbReference type="KEGG" id="cuh:BJN34_01370"/>
<proteinExistence type="predicted"/>
<dbReference type="EMBL" id="CP017757">
    <property type="protein sequence ID" value="AQV92543.1"/>
    <property type="molecule type" value="Genomic_DNA"/>
</dbReference>
<name>A0A1U9UIQ6_CUPNE</name>
<dbReference type="Proteomes" id="UP000189627">
    <property type="component" value="Chromosome 1"/>
</dbReference>